<organism evidence="1 2">
    <name type="scientific">Nepenthes gracilis</name>
    <name type="common">Slender pitcher plant</name>
    <dbReference type="NCBI Taxonomy" id="150966"/>
    <lineage>
        <taxon>Eukaryota</taxon>
        <taxon>Viridiplantae</taxon>
        <taxon>Streptophyta</taxon>
        <taxon>Embryophyta</taxon>
        <taxon>Tracheophyta</taxon>
        <taxon>Spermatophyta</taxon>
        <taxon>Magnoliopsida</taxon>
        <taxon>eudicotyledons</taxon>
        <taxon>Gunneridae</taxon>
        <taxon>Pentapetalae</taxon>
        <taxon>Caryophyllales</taxon>
        <taxon>Nepenthaceae</taxon>
        <taxon>Nepenthes</taxon>
    </lineage>
</organism>
<protein>
    <submittedName>
        <fullName evidence="1">Uncharacterized protein</fullName>
    </submittedName>
</protein>
<dbReference type="PANTHER" id="PTHR36484:SF2">
    <property type="entry name" value="OS01G0558700 PROTEIN"/>
    <property type="match status" value="1"/>
</dbReference>
<keyword evidence="2" id="KW-1185">Reference proteome</keyword>
<evidence type="ECO:0000313" key="2">
    <source>
        <dbReference type="Proteomes" id="UP001279734"/>
    </source>
</evidence>
<name>A0AAD3SP56_NEPGR</name>
<sequence length="104" mass="11414">MYTNASERVLLGYGISCQAAEHGGCSSSAAMSVKEAIDHGNTANTITKMKEAVSTKRRRIDSPTAFMEIEIDPRGKSLKDCDSDKLKDEIKRWAKAVVAYARQC</sequence>
<comment type="caution">
    <text evidence="1">The sequence shown here is derived from an EMBL/GenBank/DDBJ whole genome shotgun (WGS) entry which is preliminary data.</text>
</comment>
<accession>A0AAD3SP56</accession>
<dbReference type="Proteomes" id="UP001279734">
    <property type="component" value="Unassembled WGS sequence"/>
</dbReference>
<evidence type="ECO:0000313" key="1">
    <source>
        <dbReference type="EMBL" id="GMH14102.1"/>
    </source>
</evidence>
<proteinExistence type="predicted"/>
<dbReference type="AlphaFoldDB" id="A0AAD3SP56"/>
<dbReference type="PANTHER" id="PTHR36484">
    <property type="entry name" value="OS01G0558700 PROTEIN"/>
    <property type="match status" value="1"/>
</dbReference>
<dbReference type="EMBL" id="BSYO01000013">
    <property type="protein sequence ID" value="GMH14102.1"/>
    <property type="molecule type" value="Genomic_DNA"/>
</dbReference>
<gene>
    <name evidence="1" type="ORF">Nepgr_015943</name>
</gene>
<reference evidence="1" key="1">
    <citation type="submission" date="2023-05" db="EMBL/GenBank/DDBJ databases">
        <title>Nepenthes gracilis genome sequencing.</title>
        <authorList>
            <person name="Fukushima K."/>
        </authorList>
    </citation>
    <scope>NUCLEOTIDE SEQUENCE</scope>
    <source>
        <strain evidence="1">SING2019-196</strain>
    </source>
</reference>